<feature type="transmembrane region" description="Helical" evidence="3">
    <location>
        <begin position="279"/>
        <end position="300"/>
    </location>
</feature>
<dbReference type="OrthoDB" id="3940533at2759"/>
<feature type="transmembrane region" description="Helical" evidence="3">
    <location>
        <begin position="306"/>
        <end position="326"/>
    </location>
</feature>
<name>A0A9N8PK52_9PEZI</name>
<evidence type="ECO:0000313" key="5">
    <source>
        <dbReference type="Proteomes" id="UP000714618"/>
    </source>
</evidence>
<dbReference type="EMBL" id="CAIJEO010000010">
    <property type="protein sequence ID" value="CAD0099176.1"/>
    <property type="molecule type" value="Genomic_DNA"/>
</dbReference>
<comment type="caution">
    <text evidence="4">The sequence shown here is derived from an EMBL/GenBank/DDBJ whole genome shotgun (WGS) entry which is preliminary data.</text>
</comment>
<evidence type="ECO:0000256" key="3">
    <source>
        <dbReference type="SAM" id="Phobius"/>
    </source>
</evidence>
<feature type="compositionally biased region" description="Low complexity" evidence="2">
    <location>
        <begin position="8"/>
        <end position="43"/>
    </location>
</feature>
<sequence>MQLHHSHSTSGISISKLTKSSSSTAITSRNTSTTSSTTYDETSCLLPHERHPSPAPPTTQPQHPHVCSQLRYSSSTTSSATASLHHILTLHPRQIAILEAARAQEEAQRAAETNLDDEEEMNRHVLSRIDCIEIDLWHERIRDYEAAELGLVSAAELGLVRETEDEERADVRVEVQEEDGGRLSRVQTYVNDFADVEGGRCNGRQGQGMQRRKISSIAQRFGSVSLSLNHFHPYFWVDVAGICILILLVVAFLVFIGLEIRYDKEGVCREHGGKGAAGFWVAVQMLVALGLGLVLQVPVYRGLVPFVLPLWVVGTFGVVFGFKVLAGCLGN</sequence>
<keyword evidence="1" id="KW-0175">Coiled coil</keyword>
<keyword evidence="3" id="KW-1133">Transmembrane helix</keyword>
<feature type="coiled-coil region" evidence="1">
    <location>
        <begin position="93"/>
        <end position="121"/>
    </location>
</feature>
<feature type="transmembrane region" description="Helical" evidence="3">
    <location>
        <begin position="234"/>
        <end position="258"/>
    </location>
</feature>
<proteinExistence type="predicted"/>
<keyword evidence="3" id="KW-0812">Transmembrane</keyword>
<keyword evidence="3" id="KW-0472">Membrane</keyword>
<dbReference type="AlphaFoldDB" id="A0A9N8PK52"/>
<dbReference type="Proteomes" id="UP000714618">
    <property type="component" value="Unassembled WGS sequence"/>
</dbReference>
<gene>
    <name evidence="4" type="ORF">AWRI4233_LOCUS8000</name>
</gene>
<organism evidence="4 5">
    <name type="scientific">Aureobasidium mustum</name>
    <dbReference type="NCBI Taxonomy" id="2773714"/>
    <lineage>
        <taxon>Eukaryota</taxon>
        <taxon>Fungi</taxon>
        <taxon>Dikarya</taxon>
        <taxon>Ascomycota</taxon>
        <taxon>Pezizomycotina</taxon>
        <taxon>Dothideomycetes</taxon>
        <taxon>Dothideomycetidae</taxon>
        <taxon>Dothideales</taxon>
        <taxon>Saccotheciaceae</taxon>
        <taxon>Aureobasidium</taxon>
    </lineage>
</organism>
<feature type="region of interest" description="Disordered" evidence="2">
    <location>
        <begin position="1"/>
        <end position="72"/>
    </location>
</feature>
<protein>
    <submittedName>
        <fullName evidence="4">Uncharacterized protein</fullName>
    </submittedName>
</protein>
<accession>A0A9N8PK52</accession>
<keyword evidence="5" id="KW-1185">Reference proteome</keyword>
<reference evidence="4" key="1">
    <citation type="submission" date="2020-06" db="EMBL/GenBank/DDBJ databases">
        <authorList>
            <person name="Onetto C."/>
        </authorList>
    </citation>
    <scope>NUCLEOTIDE SEQUENCE</scope>
</reference>
<evidence type="ECO:0000256" key="2">
    <source>
        <dbReference type="SAM" id="MobiDB-lite"/>
    </source>
</evidence>
<evidence type="ECO:0000313" key="4">
    <source>
        <dbReference type="EMBL" id="CAD0099176.1"/>
    </source>
</evidence>
<evidence type="ECO:0000256" key="1">
    <source>
        <dbReference type="SAM" id="Coils"/>
    </source>
</evidence>